<gene>
    <name evidence="2" type="ORF">WI38_12275</name>
</gene>
<dbReference type="EMBL" id="LOTN01000024">
    <property type="protein sequence ID" value="KUZ91529.1"/>
    <property type="molecule type" value="Genomic_DNA"/>
</dbReference>
<evidence type="ECO:0000313" key="2">
    <source>
        <dbReference type="EMBL" id="KUZ91529.1"/>
    </source>
</evidence>
<dbReference type="Proteomes" id="UP000065521">
    <property type="component" value="Unassembled WGS sequence"/>
</dbReference>
<comment type="caution">
    <text evidence="2">The sequence shown here is derived from an EMBL/GenBank/DDBJ whole genome shotgun (WGS) entry which is preliminary data.</text>
</comment>
<evidence type="ECO:0000313" key="3">
    <source>
        <dbReference type="Proteomes" id="UP000065521"/>
    </source>
</evidence>
<protein>
    <recommendedName>
        <fullName evidence="4">Lipoprotein</fullName>
    </recommendedName>
</protein>
<dbReference type="RefSeq" id="WP_059632865.1">
    <property type="nucleotide sequence ID" value="NZ_LOTK01000001.1"/>
</dbReference>
<organism evidence="2 3">
    <name type="scientific">Burkholderia ubonensis</name>
    <dbReference type="NCBI Taxonomy" id="101571"/>
    <lineage>
        <taxon>Bacteria</taxon>
        <taxon>Pseudomonadati</taxon>
        <taxon>Pseudomonadota</taxon>
        <taxon>Betaproteobacteria</taxon>
        <taxon>Burkholderiales</taxon>
        <taxon>Burkholderiaceae</taxon>
        <taxon>Burkholderia</taxon>
        <taxon>Burkholderia cepacia complex</taxon>
    </lineage>
</organism>
<feature type="chain" id="PRO_5007112917" description="Lipoprotein" evidence="1">
    <location>
        <begin position="19"/>
        <end position="107"/>
    </location>
</feature>
<sequence length="107" mass="11021">MKNLISIVAAMVAGASIAGCTNASQNTNENAMPNRGGSEAAAACKADAAPDDALVGKSEADAAAMLGGCAWRVGERDGRSLPGTMDYREDRRNLGIKAGKVIWVRRG</sequence>
<evidence type="ECO:0008006" key="4">
    <source>
        <dbReference type="Google" id="ProtNLM"/>
    </source>
</evidence>
<name>A0A102LDM1_9BURK</name>
<feature type="signal peptide" evidence="1">
    <location>
        <begin position="1"/>
        <end position="18"/>
    </location>
</feature>
<proteinExistence type="predicted"/>
<accession>A0A102LDM1</accession>
<keyword evidence="1" id="KW-0732">Signal</keyword>
<dbReference type="PROSITE" id="PS51257">
    <property type="entry name" value="PROKAR_LIPOPROTEIN"/>
    <property type="match status" value="1"/>
</dbReference>
<evidence type="ECO:0000256" key="1">
    <source>
        <dbReference type="SAM" id="SignalP"/>
    </source>
</evidence>
<reference evidence="2 3" key="1">
    <citation type="submission" date="2015-11" db="EMBL/GenBank/DDBJ databases">
        <title>Expanding the genomic diversity of Burkholderia species for the development of highly accurate diagnostics.</title>
        <authorList>
            <person name="Sahl J."/>
            <person name="Keim P."/>
            <person name="Wagner D."/>
        </authorList>
    </citation>
    <scope>NUCLEOTIDE SEQUENCE [LARGE SCALE GENOMIC DNA]</scope>
    <source>
        <strain evidence="2 3">RF32-BP4</strain>
    </source>
</reference>
<dbReference type="AlphaFoldDB" id="A0A102LDM1"/>